<comment type="caution">
    <text evidence="8">The sequence shown here is derived from an EMBL/GenBank/DDBJ whole genome shotgun (WGS) entry which is preliminary data.</text>
</comment>
<keyword evidence="3" id="KW-0201">Cytochrome c-type biogenesis</keyword>
<dbReference type="InterPro" id="IPR007816">
    <property type="entry name" value="ResB-like_domain"/>
</dbReference>
<keyword evidence="4 6" id="KW-1133">Transmembrane helix</keyword>
<dbReference type="AlphaFoldDB" id="A0A419F1H1"/>
<evidence type="ECO:0000256" key="5">
    <source>
        <dbReference type="ARBA" id="ARBA00023136"/>
    </source>
</evidence>
<dbReference type="PANTHER" id="PTHR31566">
    <property type="entry name" value="CYTOCHROME C BIOGENESIS PROTEIN CCS1, CHLOROPLASTIC"/>
    <property type="match status" value="1"/>
</dbReference>
<comment type="subcellular location">
    <subcellularLocation>
        <location evidence="1">Membrane</location>
        <topology evidence="1">Multi-pass membrane protein</topology>
    </subcellularLocation>
</comment>
<evidence type="ECO:0000313" key="9">
    <source>
        <dbReference type="Proteomes" id="UP000285961"/>
    </source>
</evidence>
<keyword evidence="5 6" id="KW-0472">Membrane</keyword>
<dbReference type="GO" id="GO:0017004">
    <property type="term" value="P:cytochrome complex assembly"/>
    <property type="evidence" value="ECO:0007669"/>
    <property type="project" value="UniProtKB-KW"/>
</dbReference>
<name>A0A419F1H1_9BACT</name>
<dbReference type="EMBL" id="QZKI01000055">
    <property type="protein sequence ID" value="RJP71701.1"/>
    <property type="molecule type" value="Genomic_DNA"/>
</dbReference>
<sequence length="501" mass="57878">MATRQTSDVPVNRKQSHNQGWLYRTMVSIETSLVFFGLFALIFLMGTVFPQSSEPDRLEKYGDAGGRLVGLAGSLNLLNVFHSWYFGLLVLLFTLHVLLCSIHRFDILRKRPKFRLFTRESLLRREISFSVTSSLPDAAANIEKKLRSMGFRRLKYYSEDAHLKRLIVEKGLPFRWLSWAYHLCILTALAGFALSYCFAFEDYLVLAVGERKAIRVRSPETNYQILKKLLRGSTDAPSRQIEIELARFRTEYTQRPVLQYPHHSFRRLLAVWGGGDETLHYQLTDDSLFVRDWFSLLNIYEEGRLIRKKEIEVNDPLRYAGLTFYQIGYDYECSLTVADELIPNVPAGEPFTIPQMEGEFRLNTPRLGTLFRYDGKIAVLSPTAELQYRPPALPRKRKWTTVADLPLAQTREAMHTRMTLNSIRQSSVLSYRYDPGVPLLWFAATAALIFMALRIYMPWYQVHCHADSSTGRIIIAVSIRLVGLFARPERLREKLKDALRG</sequence>
<proteinExistence type="predicted"/>
<dbReference type="GO" id="GO:0016020">
    <property type="term" value="C:membrane"/>
    <property type="evidence" value="ECO:0007669"/>
    <property type="project" value="UniProtKB-SubCell"/>
</dbReference>
<dbReference type="Pfam" id="PF05140">
    <property type="entry name" value="ResB"/>
    <property type="match status" value="1"/>
</dbReference>
<feature type="transmembrane region" description="Helical" evidence="6">
    <location>
        <begin position="21"/>
        <end position="49"/>
    </location>
</feature>
<keyword evidence="2 6" id="KW-0812">Transmembrane</keyword>
<protein>
    <recommendedName>
        <fullName evidence="7">ResB-like domain-containing protein</fullName>
    </recommendedName>
</protein>
<organism evidence="8 9">
    <name type="scientific">Candidatus Abyssobacteria bacterium SURF_17</name>
    <dbReference type="NCBI Taxonomy" id="2093361"/>
    <lineage>
        <taxon>Bacteria</taxon>
        <taxon>Pseudomonadati</taxon>
        <taxon>Candidatus Hydrogenedentota</taxon>
        <taxon>Candidatus Abyssobacteria</taxon>
    </lineage>
</organism>
<evidence type="ECO:0000256" key="3">
    <source>
        <dbReference type="ARBA" id="ARBA00022748"/>
    </source>
</evidence>
<feature type="transmembrane region" description="Helical" evidence="6">
    <location>
        <begin position="439"/>
        <end position="457"/>
    </location>
</feature>
<evidence type="ECO:0000256" key="4">
    <source>
        <dbReference type="ARBA" id="ARBA00022989"/>
    </source>
</evidence>
<evidence type="ECO:0000313" key="8">
    <source>
        <dbReference type="EMBL" id="RJP71701.1"/>
    </source>
</evidence>
<gene>
    <name evidence="8" type="ORF">C4532_07070</name>
</gene>
<evidence type="ECO:0000256" key="6">
    <source>
        <dbReference type="SAM" id="Phobius"/>
    </source>
</evidence>
<feature type="domain" description="ResB-like" evidence="7">
    <location>
        <begin position="31"/>
        <end position="362"/>
    </location>
</feature>
<accession>A0A419F1H1</accession>
<feature type="transmembrane region" description="Helical" evidence="6">
    <location>
        <begin position="84"/>
        <end position="105"/>
    </location>
</feature>
<evidence type="ECO:0000256" key="2">
    <source>
        <dbReference type="ARBA" id="ARBA00022692"/>
    </source>
</evidence>
<reference evidence="8 9" key="1">
    <citation type="journal article" date="2017" name="ISME J.">
        <title>Energy and carbon metabolisms in a deep terrestrial subsurface fluid microbial community.</title>
        <authorList>
            <person name="Momper L."/>
            <person name="Jungbluth S.P."/>
            <person name="Lee M.D."/>
            <person name="Amend J.P."/>
        </authorList>
    </citation>
    <scope>NUCLEOTIDE SEQUENCE [LARGE SCALE GENOMIC DNA]</scope>
    <source>
        <strain evidence="8">SURF_17</strain>
    </source>
</reference>
<dbReference type="Proteomes" id="UP000285961">
    <property type="component" value="Unassembled WGS sequence"/>
</dbReference>
<evidence type="ECO:0000259" key="7">
    <source>
        <dbReference type="Pfam" id="PF05140"/>
    </source>
</evidence>
<evidence type="ECO:0000256" key="1">
    <source>
        <dbReference type="ARBA" id="ARBA00004141"/>
    </source>
</evidence>
<dbReference type="InterPro" id="IPR023494">
    <property type="entry name" value="Cyt_c_bgen_Ccs1/CcsB/ResB"/>
</dbReference>